<feature type="region of interest" description="Disordered" evidence="1">
    <location>
        <begin position="62"/>
        <end position="86"/>
    </location>
</feature>
<evidence type="ECO:0000256" key="1">
    <source>
        <dbReference type="SAM" id="MobiDB-lite"/>
    </source>
</evidence>
<dbReference type="InParanoid" id="B4K168"/>
<dbReference type="OrthoDB" id="6270329at2759"/>
<organism evidence="3">
    <name type="scientific">Drosophila grimshawi</name>
    <name type="common">Hawaiian fruit fly</name>
    <name type="synonym">Idiomyia grimshawi</name>
    <dbReference type="NCBI Taxonomy" id="7222"/>
    <lineage>
        <taxon>Eukaryota</taxon>
        <taxon>Metazoa</taxon>
        <taxon>Ecdysozoa</taxon>
        <taxon>Arthropoda</taxon>
        <taxon>Hexapoda</taxon>
        <taxon>Insecta</taxon>
        <taxon>Pterygota</taxon>
        <taxon>Neoptera</taxon>
        <taxon>Endopterygota</taxon>
        <taxon>Diptera</taxon>
        <taxon>Brachycera</taxon>
        <taxon>Muscomorpha</taxon>
        <taxon>Ephydroidea</taxon>
        <taxon>Drosophilidae</taxon>
        <taxon>Drosophila</taxon>
        <taxon>Hawaiian Drosophila</taxon>
    </lineage>
</organism>
<name>B4K168_DROGR</name>
<gene>
    <name evidence="2" type="primary">Dgri\GH12962</name>
    <name evidence="2" type="ORF">Dgri_GH12962</name>
</gene>
<accession>B4K168</accession>
<keyword evidence="3" id="KW-1185">Reference proteome</keyword>
<protein>
    <submittedName>
        <fullName evidence="2">GH12962</fullName>
    </submittedName>
</protein>
<reference evidence="2 3" key="1">
    <citation type="journal article" date="2007" name="Nature">
        <title>Evolution of genes and genomes on the Drosophila phylogeny.</title>
        <authorList>
            <consortium name="Drosophila 12 Genomes Consortium"/>
            <person name="Clark A.G."/>
            <person name="Eisen M.B."/>
            <person name="Smith D.R."/>
            <person name="Bergman C.M."/>
            <person name="Oliver B."/>
            <person name="Markow T.A."/>
            <person name="Kaufman T.C."/>
            <person name="Kellis M."/>
            <person name="Gelbart W."/>
            <person name="Iyer V.N."/>
            <person name="Pollard D.A."/>
            <person name="Sackton T.B."/>
            <person name="Larracuente A.M."/>
            <person name="Singh N.D."/>
            <person name="Abad J.P."/>
            <person name="Abt D.N."/>
            <person name="Adryan B."/>
            <person name="Aguade M."/>
            <person name="Akashi H."/>
            <person name="Anderson W.W."/>
            <person name="Aquadro C.F."/>
            <person name="Ardell D.H."/>
            <person name="Arguello R."/>
            <person name="Artieri C.G."/>
            <person name="Barbash D.A."/>
            <person name="Barker D."/>
            <person name="Barsanti P."/>
            <person name="Batterham P."/>
            <person name="Batzoglou S."/>
            <person name="Begun D."/>
            <person name="Bhutkar A."/>
            <person name="Blanco E."/>
            <person name="Bosak S.A."/>
            <person name="Bradley R.K."/>
            <person name="Brand A.D."/>
            <person name="Brent M.R."/>
            <person name="Brooks A.N."/>
            <person name="Brown R.H."/>
            <person name="Butlin R.K."/>
            <person name="Caggese C."/>
            <person name="Calvi B.R."/>
            <person name="Bernardo de Carvalho A."/>
            <person name="Caspi A."/>
            <person name="Castrezana S."/>
            <person name="Celniker S.E."/>
            <person name="Chang J.L."/>
            <person name="Chapple C."/>
            <person name="Chatterji S."/>
            <person name="Chinwalla A."/>
            <person name="Civetta A."/>
            <person name="Clifton S.W."/>
            <person name="Comeron J.M."/>
            <person name="Costello J.C."/>
            <person name="Coyne J.A."/>
            <person name="Daub J."/>
            <person name="David R.G."/>
            <person name="Delcher A.L."/>
            <person name="Delehaunty K."/>
            <person name="Do C.B."/>
            <person name="Ebling H."/>
            <person name="Edwards K."/>
            <person name="Eickbush T."/>
            <person name="Evans J.D."/>
            <person name="Filipski A."/>
            <person name="Findeiss S."/>
            <person name="Freyhult E."/>
            <person name="Fulton L."/>
            <person name="Fulton R."/>
            <person name="Garcia A.C."/>
            <person name="Gardiner A."/>
            <person name="Garfield D.A."/>
            <person name="Garvin B.E."/>
            <person name="Gibson G."/>
            <person name="Gilbert D."/>
            <person name="Gnerre S."/>
            <person name="Godfrey J."/>
            <person name="Good R."/>
            <person name="Gotea V."/>
            <person name="Gravely B."/>
            <person name="Greenberg A.J."/>
            <person name="Griffiths-Jones S."/>
            <person name="Gross S."/>
            <person name="Guigo R."/>
            <person name="Gustafson E.A."/>
            <person name="Haerty W."/>
            <person name="Hahn M.W."/>
            <person name="Halligan D.L."/>
            <person name="Halpern A.L."/>
            <person name="Halter G.M."/>
            <person name="Han M.V."/>
            <person name="Heger A."/>
            <person name="Hillier L."/>
            <person name="Hinrichs A.S."/>
            <person name="Holmes I."/>
            <person name="Hoskins R.A."/>
            <person name="Hubisz M.J."/>
            <person name="Hultmark D."/>
            <person name="Huntley M.A."/>
            <person name="Jaffe D.B."/>
            <person name="Jagadeeshan S."/>
            <person name="Jeck W.R."/>
            <person name="Johnson J."/>
            <person name="Jones C.D."/>
            <person name="Jordan W.C."/>
            <person name="Karpen G.H."/>
            <person name="Kataoka E."/>
            <person name="Keightley P.D."/>
            <person name="Kheradpour P."/>
            <person name="Kirkness E.F."/>
            <person name="Koerich L.B."/>
            <person name="Kristiansen K."/>
            <person name="Kudrna D."/>
            <person name="Kulathinal R.J."/>
            <person name="Kumar S."/>
            <person name="Kwok R."/>
            <person name="Lander E."/>
            <person name="Langley C.H."/>
            <person name="Lapoint R."/>
            <person name="Lazzaro B.P."/>
            <person name="Lee S.J."/>
            <person name="Levesque L."/>
            <person name="Li R."/>
            <person name="Lin C.F."/>
            <person name="Lin M.F."/>
            <person name="Lindblad-Toh K."/>
            <person name="Llopart A."/>
            <person name="Long M."/>
            <person name="Low L."/>
            <person name="Lozovsky E."/>
            <person name="Lu J."/>
            <person name="Luo M."/>
            <person name="Machado C.A."/>
            <person name="Makalowski W."/>
            <person name="Marzo M."/>
            <person name="Matsuda M."/>
            <person name="Matzkin L."/>
            <person name="McAllister B."/>
            <person name="McBride C.S."/>
            <person name="McKernan B."/>
            <person name="McKernan K."/>
            <person name="Mendez-Lago M."/>
            <person name="Minx P."/>
            <person name="Mollenhauer M.U."/>
            <person name="Montooth K."/>
            <person name="Mount S.M."/>
            <person name="Mu X."/>
            <person name="Myers E."/>
            <person name="Negre B."/>
            <person name="Newfeld S."/>
            <person name="Nielsen R."/>
            <person name="Noor M.A."/>
            <person name="O'Grady P."/>
            <person name="Pachter L."/>
            <person name="Papaceit M."/>
            <person name="Parisi M.J."/>
            <person name="Parisi M."/>
            <person name="Parts L."/>
            <person name="Pedersen J.S."/>
            <person name="Pesole G."/>
            <person name="Phillippy A.M."/>
            <person name="Ponting C.P."/>
            <person name="Pop M."/>
            <person name="Porcelli D."/>
            <person name="Powell J.R."/>
            <person name="Prohaska S."/>
            <person name="Pruitt K."/>
            <person name="Puig M."/>
            <person name="Quesneville H."/>
            <person name="Ram K.R."/>
            <person name="Rand D."/>
            <person name="Rasmussen M.D."/>
            <person name="Reed L.K."/>
            <person name="Reenan R."/>
            <person name="Reily A."/>
            <person name="Remington K.A."/>
            <person name="Rieger T.T."/>
            <person name="Ritchie M.G."/>
            <person name="Robin C."/>
            <person name="Rogers Y.H."/>
            <person name="Rohde C."/>
            <person name="Rozas J."/>
            <person name="Rubenfield M.J."/>
            <person name="Ruiz A."/>
            <person name="Russo S."/>
            <person name="Salzberg S.L."/>
            <person name="Sanchez-Gracia A."/>
            <person name="Saranga D.J."/>
            <person name="Sato H."/>
            <person name="Schaeffer S.W."/>
            <person name="Schatz M.C."/>
            <person name="Schlenke T."/>
            <person name="Schwartz R."/>
            <person name="Segarra C."/>
            <person name="Singh R.S."/>
            <person name="Sirot L."/>
            <person name="Sirota M."/>
            <person name="Sisneros N.B."/>
            <person name="Smith C.D."/>
            <person name="Smith T.F."/>
            <person name="Spieth J."/>
            <person name="Stage D.E."/>
            <person name="Stark A."/>
            <person name="Stephan W."/>
            <person name="Strausberg R.L."/>
            <person name="Strempel S."/>
            <person name="Sturgill D."/>
            <person name="Sutton G."/>
            <person name="Sutton G.G."/>
            <person name="Tao W."/>
            <person name="Teichmann S."/>
            <person name="Tobari Y.N."/>
            <person name="Tomimura Y."/>
            <person name="Tsolas J.M."/>
            <person name="Valente V.L."/>
            <person name="Venter E."/>
            <person name="Venter J.C."/>
            <person name="Vicario S."/>
            <person name="Vieira F.G."/>
            <person name="Vilella A.J."/>
            <person name="Villasante A."/>
            <person name="Walenz B."/>
            <person name="Wang J."/>
            <person name="Wasserman M."/>
            <person name="Watts T."/>
            <person name="Wilson D."/>
            <person name="Wilson R.K."/>
            <person name="Wing R.A."/>
            <person name="Wolfner M.F."/>
            <person name="Wong A."/>
            <person name="Wong G.K."/>
            <person name="Wu C.I."/>
            <person name="Wu G."/>
            <person name="Yamamoto D."/>
            <person name="Yang H.P."/>
            <person name="Yang S.P."/>
            <person name="Yorke J.A."/>
            <person name="Yoshida K."/>
            <person name="Zdobnov E."/>
            <person name="Zhang P."/>
            <person name="Zhang Y."/>
            <person name="Zimin A.V."/>
            <person name="Baldwin J."/>
            <person name="Abdouelleil A."/>
            <person name="Abdulkadir J."/>
            <person name="Abebe A."/>
            <person name="Abera B."/>
            <person name="Abreu J."/>
            <person name="Acer S.C."/>
            <person name="Aftuck L."/>
            <person name="Alexander A."/>
            <person name="An P."/>
            <person name="Anderson E."/>
            <person name="Anderson S."/>
            <person name="Arachi H."/>
            <person name="Azer M."/>
            <person name="Bachantsang P."/>
            <person name="Barry A."/>
            <person name="Bayul T."/>
            <person name="Berlin A."/>
            <person name="Bessette D."/>
            <person name="Bloom T."/>
            <person name="Blye J."/>
            <person name="Boguslavskiy L."/>
            <person name="Bonnet C."/>
            <person name="Boukhgalter B."/>
            <person name="Bourzgui I."/>
            <person name="Brown A."/>
            <person name="Cahill P."/>
            <person name="Channer S."/>
            <person name="Cheshatsang Y."/>
            <person name="Chuda L."/>
            <person name="Citroen M."/>
            <person name="Collymore A."/>
            <person name="Cooke P."/>
            <person name="Costello M."/>
            <person name="D'Aco K."/>
            <person name="Daza R."/>
            <person name="De Haan G."/>
            <person name="DeGray S."/>
            <person name="DeMaso C."/>
            <person name="Dhargay N."/>
            <person name="Dooley K."/>
            <person name="Dooley E."/>
            <person name="Doricent M."/>
            <person name="Dorje P."/>
            <person name="Dorjee K."/>
            <person name="Dupes A."/>
            <person name="Elong R."/>
            <person name="Falk J."/>
            <person name="Farina A."/>
            <person name="Faro S."/>
            <person name="Ferguson D."/>
            <person name="Fisher S."/>
            <person name="Foley C.D."/>
            <person name="Franke A."/>
            <person name="Friedrich D."/>
            <person name="Gadbois L."/>
            <person name="Gearin G."/>
            <person name="Gearin C.R."/>
            <person name="Giannoukos G."/>
            <person name="Goode T."/>
            <person name="Graham J."/>
            <person name="Grandbois E."/>
            <person name="Grewal S."/>
            <person name="Gyaltsen K."/>
            <person name="Hafez N."/>
            <person name="Hagos B."/>
            <person name="Hall J."/>
            <person name="Henson C."/>
            <person name="Hollinger A."/>
            <person name="Honan T."/>
            <person name="Huard M.D."/>
            <person name="Hughes L."/>
            <person name="Hurhula B."/>
            <person name="Husby M.E."/>
            <person name="Kamat A."/>
            <person name="Kanga B."/>
            <person name="Kashin S."/>
            <person name="Khazanovich D."/>
            <person name="Kisner P."/>
            <person name="Lance K."/>
            <person name="Lara M."/>
            <person name="Lee W."/>
            <person name="Lennon N."/>
            <person name="Letendre F."/>
            <person name="LeVine R."/>
            <person name="Lipovsky A."/>
            <person name="Liu X."/>
            <person name="Liu J."/>
            <person name="Liu S."/>
            <person name="Lokyitsang T."/>
            <person name="Lokyitsang Y."/>
            <person name="Lubonja R."/>
            <person name="Lui A."/>
            <person name="MacDonald P."/>
            <person name="Magnisalis V."/>
            <person name="Maru K."/>
            <person name="Matthews C."/>
            <person name="McCusker W."/>
            <person name="McDonough S."/>
            <person name="Mehta T."/>
            <person name="Meldrim J."/>
            <person name="Meneus L."/>
            <person name="Mihai O."/>
            <person name="Mihalev A."/>
            <person name="Mihova T."/>
            <person name="Mittelman R."/>
            <person name="Mlenga V."/>
            <person name="Montmayeur A."/>
            <person name="Mulrain L."/>
            <person name="Navidi A."/>
            <person name="Naylor J."/>
            <person name="Negash T."/>
            <person name="Nguyen T."/>
            <person name="Nguyen N."/>
            <person name="Nicol R."/>
            <person name="Norbu C."/>
            <person name="Norbu N."/>
            <person name="Novod N."/>
            <person name="O'Neill B."/>
            <person name="Osman S."/>
            <person name="Markiewicz E."/>
            <person name="Oyono O.L."/>
            <person name="Patti C."/>
            <person name="Phunkhang P."/>
            <person name="Pierre F."/>
            <person name="Priest M."/>
            <person name="Raghuraman S."/>
            <person name="Rege F."/>
            <person name="Reyes R."/>
            <person name="Rise C."/>
            <person name="Rogov P."/>
            <person name="Ross K."/>
            <person name="Ryan E."/>
            <person name="Settipalli S."/>
            <person name="Shea T."/>
            <person name="Sherpa N."/>
            <person name="Shi L."/>
            <person name="Shih D."/>
            <person name="Sparrow T."/>
            <person name="Spaulding J."/>
            <person name="Stalker J."/>
            <person name="Stange-Thomann N."/>
            <person name="Stavropoulos S."/>
            <person name="Stone C."/>
            <person name="Strader C."/>
            <person name="Tesfaye S."/>
            <person name="Thomson T."/>
            <person name="Thoulutsang Y."/>
            <person name="Thoulutsang D."/>
            <person name="Topham K."/>
            <person name="Topping I."/>
            <person name="Tsamla T."/>
            <person name="Vassiliev H."/>
            <person name="Vo A."/>
            <person name="Wangchuk T."/>
            <person name="Wangdi T."/>
            <person name="Weiand M."/>
            <person name="Wilkinson J."/>
            <person name="Wilson A."/>
            <person name="Yadav S."/>
            <person name="Young G."/>
            <person name="Yu Q."/>
            <person name="Zembek L."/>
            <person name="Zhong D."/>
            <person name="Zimmer A."/>
            <person name="Zwirko Z."/>
            <person name="Jaffe D.B."/>
            <person name="Alvarez P."/>
            <person name="Brockman W."/>
            <person name="Butler J."/>
            <person name="Chin C."/>
            <person name="Gnerre S."/>
            <person name="Grabherr M."/>
            <person name="Kleber M."/>
            <person name="Mauceli E."/>
            <person name="MacCallum I."/>
        </authorList>
    </citation>
    <scope>NUCLEOTIDE SEQUENCE [LARGE SCALE GENOMIC DNA]</scope>
    <source>
        <strain evidence="3">Tucson 15287-2541.00</strain>
    </source>
</reference>
<dbReference type="Proteomes" id="UP000001070">
    <property type="component" value="Unassembled WGS sequence"/>
</dbReference>
<sequence>MESNAFVTSHLPSQALVVLSEAASGLHEALRGQRPFPARVSKKCQSVSSPLLPISSIPAKKLITRAQQRNNNNKNNNNGHGDATYL</sequence>
<dbReference type="EMBL" id="CH916835">
    <property type="protein sequence ID" value="EDV90372.1"/>
    <property type="molecule type" value="Genomic_DNA"/>
</dbReference>
<evidence type="ECO:0000313" key="2">
    <source>
        <dbReference type="EMBL" id="EDV90372.1"/>
    </source>
</evidence>
<proteinExistence type="predicted"/>
<dbReference type="HOGENOM" id="CLU_2500237_0_0_1"/>
<evidence type="ECO:0000313" key="3">
    <source>
        <dbReference type="Proteomes" id="UP000001070"/>
    </source>
</evidence>
<dbReference type="AlphaFoldDB" id="B4K168"/>